<dbReference type="STRING" id="504832.OCA5_c25230"/>
<dbReference type="CDD" id="cd00051">
    <property type="entry name" value="EFh"/>
    <property type="match status" value="1"/>
</dbReference>
<accession>B6JDV2</accession>
<evidence type="ECO:0000256" key="2">
    <source>
        <dbReference type="SAM" id="SignalP"/>
    </source>
</evidence>
<evidence type="ECO:0000313" key="4">
    <source>
        <dbReference type="EMBL" id="AEI07218.1"/>
    </source>
</evidence>
<feature type="domain" description="EF-hand" evidence="3">
    <location>
        <begin position="112"/>
        <end position="147"/>
    </location>
</feature>
<dbReference type="InterPro" id="IPR002048">
    <property type="entry name" value="EF_hand_dom"/>
</dbReference>
<organism evidence="4 5">
    <name type="scientific">Afipia carboxidovorans (strain ATCC 49405 / DSM 1227 / KCTC 32145 / OM5)</name>
    <name type="common">Oligotropha carboxidovorans</name>
    <dbReference type="NCBI Taxonomy" id="504832"/>
    <lineage>
        <taxon>Bacteria</taxon>
        <taxon>Pseudomonadati</taxon>
        <taxon>Pseudomonadota</taxon>
        <taxon>Alphaproteobacteria</taxon>
        <taxon>Hyphomicrobiales</taxon>
        <taxon>Nitrobacteraceae</taxon>
        <taxon>Afipia</taxon>
    </lineage>
</organism>
<protein>
    <recommendedName>
        <fullName evidence="3">EF-hand domain-containing protein</fullName>
    </recommendedName>
</protein>
<dbReference type="InterPro" id="IPR018247">
    <property type="entry name" value="EF_Hand_1_Ca_BS"/>
</dbReference>
<dbReference type="AlphaFoldDB" id="B6JDV2"/>
<dbReference type="Proteomes" id="UP000007730">
    <property type="component" value="Chromosome"/>
</dbReference>
<dbReference type="KEGG" id="oca:OCAR_5464"/>
<dbReference type="PROSITE" id="PS50222">
    <property type="entry name" value="EF_HAND_2"/>
    <property type="match status" value="1"/>
</dbReference>
<sequence length="189" mass="18757">MYLALAGAASTALDLLSSLAASKSSSTKPGTGVVPSASNSFSVPGATAPTTTASASATWGRSGVLSTDTWNALTAAEPQAGTQQSLFARIDTNSDGAISQSEFREQLGAGGTNTAAADKVFAELDANGDGSVSAQELAAALQARKASRNDADVKGNDPAAAASTYNVMSRLTQGRLPTATNSATGAVQV</sequence>
<dbReference type="GO" id="GO:0005509">
    <property type="term" value="F:calcium ion binding"/>
    <property type="evidence" value="ECO:0007669"/>
    <property type="project" value="InterPro"/>
</dbReference>
<dbReference type="SMART" id="SM00054">
    <property type="entry name" value="EFh"/>
    <property type="match status" value="2"/>
</dbReference>
<name>B6JDV2_AFIC5</name>
<dbReference type="Pfam" id="PF13499">
    <property type="entry name" value="EF-hand_7"/>
    <property type="match status" value="1"/>
</dbReference>
<gene>
    <name evidence="4" type="ordered locus">OCA5_c25230</name>
</gene>
<dbReference type="SUPFAM" id="SSF47473">
    <property type="entry name" value="EF-hand"/>
    <property type="match status" value="1"/>
</dbReference>
<keyword evidence="2" id="KW-0732">Signal</keyword>
<dbReference type="PATRIC" id="fig|504832.7.peg.2663"/>
<dbReference type="EMBL" id="CP002826">
    <property type="protein sequence ID" value="AEI07218.1"/>
    <property type="molecule type" value="Genomic_DNA"/>
</dbReference>
<evidence type="ECO:0000256" key="1">
    <source>
        <dbReference type="SAM" id="MobiDB-lite"/>
    </source>
</evidence>
<dbReference type="KEGG" id="ocg:OCA5_c25230"/>
<feature type="signal peptide" evidence="2">
    <location>
        <begin position="1"/>
        <end position="20"/>
    </location>
</feature>
<keyword evidence="5" id="KW-1185">Reference proteome</keyword>
<feature type="chain" id="PRO_5002846991" description="EF-hand domain-containing protein" evidence="2">
    <location>
        <begin position="21"/>
        <end position="189"/>
    </location>
</feature>
<reference evidence="4 5" key="1">
    <citation type="journal article" date="2011" name="J. Bacteriol.">
        <title>Complete genome sequences of the chemolithoautotrophic Oligotropha carboxidovorans strains OM4 and OM5.</title>
        <authorList>
            <person name="Volland S."/>
            <person name="Rachinger M."/>
            <person name="Strittmatter A."/>
            <person name="Daniel R."/>
            <person name="Gottschalk G."/>
            <person name="Meyer O."/>
        </authorList>
    </citation>
    <scope>NUCLEOTIDE SEQUENCE [LARGE SCALE GENOMIC DNA]</scope>
    <source>
        <strain evidence="5">ATCC 49405 / DSM 1227 / KCTC 32145 / OM5</strain>
    </source>
</reference>
<dbReference type="OrthoDB" id="8265789at2"/>
<evidence type="ECO:0000259" key="3">
    <source>
        <dbReference type="PROSITE" id="PS50222"/>
    </source>
</evidence>
<dbReference type="eggNOG" id="COG5126">
    <property type="taxonomic scope" value="Bacteria"/>
</dbReference>
<dbReference type="PROSITE" id="PS00018">
    <property type="entry name" value="EF_HAND_1"/>
    <property type="match status" value="1"/>
</dbReference>
<proteinExistence type="predicted"/>
<evidence type="ECO:0000313" key="5">
    <source>
        <dbReference type="Proteomes" id="UP000007730"/>
    </source>
</evidence>
<feature type="compositionally biased region" description="Low complexity" evidence="1">
    <location>
        <begin position="46"/>
        <end position="56"/>
    </location>
</feature>
<dbReference type="Gene3D" id="1.10.238.10">
    <property type="entry name" value="EF-hand"/>
    <property type="match status" value="1"/>
</dbReference>
<dbReference type="HOGENOM" id="CLU_090924_0_0_5"/>
<dbReference type="InterPro" id="IPR011992">
    <property type="entry name" value="EF-hand-dom_pair"/>
</dbReference>
<feature type="region of interest" description="Disordered" evidence="1">
    <location>
        <begin position="22"/>
        <end position="56"/>
    </location>
</feature>